<evidence type="ECO:0000256" key="5">
    <source>
        <dbReference type="ARBA" id="ARBA00023101"/>
    </source>
</evidence>
<keyword evidence="5" id="KW-0470">Melanin biosynthesis</keyword>
<dbReference type="KEGG" id="bbel:109486120"/>
<dbReference type="RefSeq" id="XP_019645378.1">
    <property type="nucleotide sequence ID" value="XM_019789819.1"/>
</dbReference>
<evidence type="ECO:0000259" key="7">
    <source>
        <dbReference type="PROSITE" id="PS00498"/>
    </source>
</evidence>
<sequence length="594" mass="66839">MQTPSLKRHNKQTTRSRPWTELVQRHKKEDRSFRREGIPENPEMFTVYVSAVVLAACLVAVPVSGQFPRSCMTVDGIVSKECCPELISPDGRNLGVCGENASRGSCQDLAVPDIPHNPEYPFTNVDDRERWPNKFFNRTCACQGNFWGYNCGECRYGWTGESCAQPAPPVLRKNIQNCTAEERRRFVDALDQAKRSVHPDYIICKEHWLGLLGPNGTEPQVANVTIYNLFVWMHYYAVRDTLLGPGQPFKAIDFAHEGPAYNTWHRMHLLWLEREMQKMLGDESFALHYWDWSVGGTECDVCTDDMMGARHPLNPTALSPGSPFSRWQSVCMSLDDYNRLVTLCNGTDEGPIFRNPGGNVDRPAVRVLPRREDVGRCLDIPEYDRFDWTKVAGGSFRNSLEGYSDPEGTYHPDIRSLHNLAHLFLNGTGAITHASANDPIFVLLHSYSDAIFDAWLRLQNSSSLIGYPEEGAPIGHNLNNTMVPFLPVIRNADVFQLSEDLGYAYDVLPQRIPSNQPLSGIEIFGIAVGVVFLIVVVVSVASVSVRVLSCRRRQGRDGRGVYEPLVRDDVRTGRQYTAEGSVVYTDDQVKYEGN</sequence>
<dbReference type="GO" id="GO:0042438">
    <property type="term" value="P:melanin biosynthetic process"/>
    <property type="evidence" value="ECO:0007669"/>
    <property type="project" value="UniProtKB-KW"/>
</dbReference>
<dbReference type="InterPro" id="IPR050316">
    <property type="entry name" value="Tyrosinase/Hemocyanin"/>
</dbReference>
<dbReference type="GO" id="GO:0031410">
    <property type="term" value="C:cytoplasmic vesicle"/>
    <property type="evidence" value="ECO:0007669"/>
    <property type="project" value="UniProtKB-ARBA"/>
</dbReference>
<name>A0A6P5A764_BRABE</name>
<evidence type="ECO:0000313" key="8">
    <source>
        <dbReference type="Proteomes" id="UP000515135"/>
    </source>
</evidence>
<gene>
    <name evidence="9" type="primary">LOC109486120</name>
</gene>
<dbReference type="GO" id="GO:0046872">
    <property type="term" value="F:metal ion binding"/>
    <property type="evidence" value="ECO:0007669"/>
    <property type="project" value="UniProtKB-KW"/>
</dbReference>
<dbReference type="SUPFAM" id="SSF48056">
    <property type="entry name" value="Di-copper centre-containing domain"/>
    <property type="match status" value="1"/>
</dbReference>
<keyword evidence="6" id="KW-1133">Transmembrane helix</keyword>
<keyword evidence="3" id="KW-0479">Metal-binding</keyword>
<evidence type="ECO:0000256" key="1">
    <source>
        <dbReference type="ARBA" id="ARBA00004573"/>
    </source>
</evidence>
<feature type="domain" description="Tyrosinase copper-binding" evidence="7">
    <location>
        <begin position="438"/>
        <end position="449"/>
    </location>
</feature>
<keyword evidence="4" id="KW-0186">Copper</keyword>
<proteinExistence type="inferred from homology"/>
<comment type="subcellular location">
    <subcellularLocation>
        <location evidence="1">Melanosome membrane</location>
        <topology evidence="1">Single-pass type I membrane protein</topology>
    </subcellularLocation>
</comment>
<feature type="transmembrane region" description="Helical" evidence="6">
    <location>
        <begin position="44"/>
        <end position="63"/>
    </location>
</feature>
<keyword evidence="8" id="KW-1185">Reference proteome</keyword>
<dbReference type="PANTHER" id="PTHR11474">
    <property type="entry name" value="TYROSINASE FAMILY MEMBER"/>
    <property type="match status" value="1"/>
</dbReference>
<reference evidence="9" key="1">
    <citation type="submission" date="2025-08" db="UniProtKB">
        <authorList>
            <consortium name="RefSeq"/>
        </authorList>
    </citation>
    <scope>IDENTIFICATION</scope>
    <source>
        <tissue evidence="9">Gonad</tissue>
    </source>
</reference>
<feature type="transmembrane region" description="Helical" evidence="6">
    <location>
        <begin position="523"/>
        <end position="549"/>
    </location>
</feature>
<comment type="similarity">
    <text evidence="2">Belongs to the tyrosinase family.</text>
</comment>
<evidence type="ECO:0000256" key="2">
    <source>
        <dbReference type="ARBA" id="ARBA00009928"/>
    </source>
</evidence>
<dbReference type="PRINTS" id="PR00092">
    <property type="entry name" value="TYROSINASE"/>
</dbReference>
<evidence type="ECO:0000256" key="3">
    <source>
        <dbReference type="ARBA" id="ARBA00022723"/>
    </source>
</evidence>
<accession>A0A6P5A764</accession>
<dbReference type="PANTHER" id="PTHR11474:SF126">
    <property type="entry name" value="TYROSINASE-LIKE PROTEIN TYR-1-RELATED"/>
    <property type="match status" value="1"/>
</dbReference>
<keyword evidence="6" id="KW-0472">Membrane</keyword>
<dbReference type="Proteomes" id="UP000515135">
    <property type="component" value="Unplaced"/>
</dbReference>
<keyword evidence="6" id="KW-0812">Transmembrane</keyword>
<dbReference type="Gene3D" id="1.10.1280.10">
    <property type="entry name" value="Di-copper center containing domain from catechol oxidase"/>
    <property type="match status" value="1"/>
</dbReference>
<dbReference type="InterPro" id="IPR008922">
    <property type="entry name" value="Di-copper_centre_dom_sf"/>
</dbReference>
<dbReference type="GO" id="GO:0016491">
    <property type="term" value="F:oxidoreductase activity"/>
    <property type="evidence" value="ECO:0007669"/>
    <property type="project" value="InterPro"/>
</dbReference>
<evidence type="ECO:0000256" key="4">
    <source>
        <dbReference type="ARBA" id="ARBA00023008"/>
    </source>
</evidence>
<dbReference type="PROSITE" id="PS00498">
    <property type="entry name" value="TYROSINASE_2"/>
    <property type="match status" value="1"/>
</dbReference>
<evidence type="ECO:0000313" key="9">
    <source>
        <dbReference type="RefSeq" id="XP_019645378.1"/>
    </source>
</evidence>
<organism evidence="8 9">
    <name type="scientific">Branchiostoma belcheri</name>
    <name type="common">Amphioxus</name>
    <dbReference type="NCBI Taxonomy" id="7741"/>
    <lineage>
        <taxon>Eukaryota</taxon>
        <taxon>Metazoa</taxon>
        <taxon>Chordata</taxon>
        <taxon>Cephalochordata</taxon>
        <taxon>Leptocardii</taxon>
        <taxon>Amphioxiformes</taxon>
        <taxon>Branchiostomatidae</taxon>
        <taxon>Branchiostoma</taxon>
    </lineage>
</organism>
<dbReference type="OrthoDB" id="6132182at2759"/>
<dbReference type="AlphaFoldDB" id="A0A6P5A764"/>
<dbReference type="InterPro" id="IPR002227">
    <property type="entry name" value="Tyrosinase_Cu-bd"/>
</dbReference>
<dbReference type="GeneID" id="109486120"/>
<protein>
    <submittedName>
        <fullName evidence="9">L-dopachrome tautomerase-like isoform X1</fullName>
    </submittedName>
</protein>
<evidence type="ECO:0000256" key="6">
    <source>
        <dbReference type="SAM" id="Phobius"/>
    </source>
</evidence>
<dbReference type="Pfam" id="PF00264">
    <property type="entry name" value="Tyrosinase"/>
    <property type="match status" value="1"/>
</dbReference>